<protein>
    <recommendedName>
        <fullName evidence="4">Metallo-beta-lactamase domain-containing protein</fullName>
    </recommendedName>
</protein>
<evidence type="ECO:0000313" key="3">
    <source>
        <dbReference type="Proteomes" id="UP001271007"/>
    </source>
</evidence>
<feature type="signal peptide" evidence="1">
    <location>
        <begin position="1"/>
        <end position="28"/>
    </location>
</feature>
<keyword evidence="1" id="KW-0732">Signal</keyword>
<name>A0AAJ0G6H5_9PEZI</name>
<organism evidence="2 3">
    <name type="scientific">Extremus antarcticus</name>
    <dbReference type="NCBI Taxonomy" id="702011"/>
    <lineage>
        <taxon>Eukaryota</taxon>
        <taxon>Fungi</taxon>
        <taxon>Dikarya</taxon>
        <taxon>Ascomycota</taxon>
        <taxon>Pezizomycotina</taxon>
        <taxon>Dothideomycetes</taxon>
        <taxon>Dothideomycetidae</taxon>
        <taxon>Mycosphaerellales</taxon>
        <taxon>Extremaceae</taxon>
        <taxon>Extremus</taxon>
    </lineage>
</organism>
<evidence type="ECO:0000256" key="1">
    <source>
        <dbReference type="SAM" id="SignalP"/>
    </source>
</evidence>
<gene>
    <name evidence="2" type="ORF">LTR09_008945</name>
</gene>
<reference evidence="2" key="1">
    <citation type="submission" date="2023-04" db="EMBL/GenBank/DDBJ databases">
        <title>Black Yeasts Isolated from many extreme environments.</title>
        <authorList>
            <person name="Coleine C."/>
            <person name="Stajich J.E."/>
            <person name="Selbmann L."/>
        </authorList>
    </citation>
    <scope>NUCLEOTIDE SEQUENCE</scope>
    <source>
        <strain evidence="2">CCFEE 5312</strain>
    </source>
</reference>
<dbReference type="EMBL" id="JAWDJX010000037">
    <property type="protein sequence ID" value="KAK3049769.1"/>
    <property type="molecule type" value="Genomic_DNA"/>
</dbReference>
<accession>A0AAJ0G6H5</accession>
<feature type="chain" id="PRO_5042464394" description="Metallo-beta-lactamase domain-containing protein" evidence="1">
    <location>
        <begin position="29"/>
        <end position="594"/>
    </location>
</feature>
<dbReference type="SUPFAM" id="SSF56281">
    <property type="entry name" value="Metallo-hydrolase/oxidoreductase"/>
    <property type="match status" value="1"/>
</dbReference>
<dbReference type="Gene3D" id="3.60.15.10">
    <property type="entry name" value="Ribonuclease Z/Hydroxyacylglutathione hydrolase-like"/>
    <property type="match status" value="1"/>
</dbReference>
<evidence type="ECO:0000313" key="2">
    <source>
        <dbReference type="EMBL" id="KAK3049769.1"/>
    </source>
</evidence>
<dbReference type="AlphaFoldDB" id="A0AAJ0G6H5"/>
<evidence type="ECO:0008006" key="4">
    <source>
        <dbReference type="Google" id="ProtNLM"/>
    </source>
</evidence>
<comment type="caution">
    <text evidence="2">The sequence shown here is derived from an EMBL/GenBank/DDBJ whole genome shotgun (WGS) entry which is preliminary data.</text>
</comment>
<dbReference type="Proteomes" id="UP001271007">
    <property type="component" value="Unassembled WGS sequence"/>
</dbReference>
<keyword evidence="3" id="KW-1185">Reference proteome</keyword>
<proteinExistence type="predicted"/>
<sequence length="594" mass="66004">MAYCNPLRFSLSVAWVFLVSISASVVAAHEHPYGSPWEYSDLSAESILDRSIRALGGQGVLESVKTISSHAFIYRSFSLAESNTPGVADTGISTAGEQTISYDLSDPSIVVQRIDRKDVLGDYWTFQRTLLEMPESSLVVRSGLDGYACFTAGNMFLFAPSIVPFGYTDRKRPPSLLQNRKILKDLLLAFYADVLVRDAWRFSPAIVRKLQSANGTLSTSAIEINDGRFHPAITDSSINLTVIFDPETYLPARVRAYENHPIFGPSTNDVVMYNYTTANVISLPQNVKLLYNEDLMLQEILFDTFEINPSLSPDFFEGLPIAISNQTFSGAPPVPAQHSEIFSPAEIFESSQNFIYAGPYSGTLPALKVIKPIPSLPNLYHLTFEDNTVYRTILAIFDDAVMVTDAPPHQSKLVIHYVQETFNRSVTHLLVTHHHHDHNLGAADYVAIGAKLVVPEQFTYYWKDIPNVQFETASEGLPFTHKDSGMQVHGIWHLVDAHSADWMYFTFTTACPSSDSELGIVTADAWSPGVDPFGYGQRPVLQWLAIARMDGVPKDHMELPIHGEPLPADGLYTEIGYEYPDYTISDFLSGSCLC</sequence>
<dbReference type="InterPro" id="IPR036866">
    <property type="entry name" value="RibonucZ/Hydroxyglut_hydro"/>
</dbReference>